<dbReference type="AlphaFoldDB" id="A0AAD7MYT3"/>
<dbReference type="EMBL" id="JARKIB010000109">
    <property type="protein sequence ID" value="KAJ7738962.1"/>
    <property type="molecule type" value="Genomic_DNA"/>
</dbReference>
<evidence type="ECO:0000313" key="2">
    <source>
        <dbReference type="Proteomes" id="UP001215598"/>
    </source>
</evidence>
<keyword evidence="2" id="KW-1185">Reference proteome</keyword>
<reference evidence="1" key="1">
    <citation type="submission" date="2023-03" db="EMBL/GenBank/DDBJ databases">
        <title>Massive genome expansion in bonnet fungi (Mycena s.s.) driven by repeated elements and novel gene families across ecological guilds.</title>
        <authorList>
            <consortium name="Lawrence Berkeley National Laboratory"/>
            <person name="Harder C.B."/>
            <person name="Miyauchi S."/>
            <person name="Viragh M."/>
            <person name="Kuo A."/>
            <person name="Thoen E."/>
            <person name="Andreopoulos B."/>
            <person name="Lu D."/>
            <person name="Skrede I."/>
            <person name="Drula E."/>
            <person name="Henrissat B."/>
            <person name="Morin E."/>
            <person name="Kohler A."/>
            <person name="Barry K."/>
            <person name="LaButti K."/>
            <person name="Morin E."/>
            <person name="Salamov A."/>
            <person name="Lipzen A."/>
            <person name="Mereny Z."/>
            <person name="Hegedus B."/>
            <person name="Baldrian P."/>
            <person name="Stursova M."/>
            <person name="Weitz H."/>
            <person name="Taylor A."/>
            <person name="Grigoriev I.V."/>
            <person name="Nagy L.G."/>
            <person name="Martin F."/>
            <person name="Kauserud H."/>
        </authorList>
    </citation>
    <scope>NUCLEOTIDE SEQUENCE</scope>
    <source>
        <strain evidence="1">CBHHK182m</strain>
    </source>
</reference>
<organism evidence="1 2">
    <name type="scientific">Mycena metata</name>
    <dbReference type="NCBI Taxonomy" id="1033252"/>
    <lineage>
        <taxon>Eukaryota</taxon>
        <taxon>Fungi</taxon>
        <taxon>Dikarya</taxon>
        <taxon>Basidiomycota</taxon>
        <taxon>Agaricomycotina</taxon>
        <taxon>Agaricomycetes</taxon>
        <taxon>Agaricomycetidae</taxon>
        <taxon>Agaricales</taxon>
        <taxon>Marasmiineae</taxon>
        <taxon>Mycenaceae</taxon>
        <taxon>Mycena</taxon>
    </lineage>
</organism>
<comment type="caution">
    <text evidence="1">The sequence shown here is derived from an EMBL/GenBank/DDBJ whole genome shotgun (WGS) entry which is preliminary data.</text>
</comment>
<proteinExistence type="predicted"/>
<sequence>MRCYPGGILAPLFFGHSESTDAEDTHVHDHSILIDDNLPRRRSTCVQNIDFHPPFPNLCRVCGSASPRVARYVNQDSRRYDAAHWDRGVVHLKLVQFDRSIALHRDLYKKIIHMNAVRVFLKAMPQLDVCLATSAYAVPTQFASTNNLLPTCNTLSTMSSTIDTVVNYITTHI</sequence>
<protein>
    <submittedName>
        <fullName evidence="1">Uncharacterized protein</fullName>
    </submittedName>
</protein>
<evidence type="ECO:0000313" key="1">
    <source>
        <dbReference type="EMBL" id="KAJ7738962.1"/>
    </source>
</evidence>
<dbReference type="Proteomes" id="UP001215598">
    <property type="component" value="Unassembled WGS sequence"/>
</dbReference>
<accession>A0AAD7MYT3</accession>
<gene>
    <name evidence="1" type="ORF">B0H16DRAFT_1729639</name>
</gene>
<name>A0AAD7MYT3_9AGAR</name>